<keyword evidence="3" id="KW-1185">Reference proteome</keyword>
<dbReference type="EMBL" id="SMBX01000002">
    <property type="protein sequence ID" value="TCV01608.1"/>
    <property type="molecule type" value="Genomic_DNA"/>
</dbReference>
<dbReference type="RefSeq" id="WP_132474881.1">
    <property type="nucleotide sequence ID" value="NZ_JBHRVM010000001.1"/>
</dbReference>
<dbReference type="Proteomes" id="UP000294692">
    <property type="component" value="Unassembled WGS sequence"/>
</dbReference>
<keyword evidence="1" id="KW-0812">Transmembrane</keyword>
<dbReference type="OrthoDB" id="1684279at2"/>
<evidence type="ECO:0000313" key="3">
    <source>
        <dbReference type="Proteomes" id="UP000294692"/>
    </source>
</evidence>
<reference evidence="2 3" key="1">
    <citation type="submission" date="2019-03" db="EMBL/GenBank/DDBJ databases">
        <title>Genomic Encyclopedia of Type Strains, Phase IV (KMG-IV): sequencing the most valuable type-strain genomes for metagenomic binning, comparative biology and taxonomic classification.</title>
        <authorList>
            <person name="Goeker M."/>
        </authorList>
    </citation>
    <scope>NUCLEOTIDE SEQUENCE [LARGE SCALE GENOMIC DNA]</scope>
    <source>
        <strain evidence="2 3">DSM 100048</strain>
    </source>
</reference>
<evidence type="ECO:0000256" key="1">
    <source>
        <dbReference type="SAM" id="Phobius"/>
    </source>
</evidence>
<protein>
    <submittedName>
        <fullName evidence="2">Uncharacterized protein DUF3649</fullName>
    </submittedName>
</protein>
<proteinExistence type="predicted"/>
<keyword evidence="1" id="KW-1133">Transmembrane helix</keyword>
<evidence type="ECO:0000313" key="2">
    <source>
        <dbReference type="EMBL" id="TCV01608.1"/>
    </source>
</evidence>
<comment type="caution">
    <text evidence="2">The sequence shown here is derived from an EMBL/GenBank/DDBJ whole genome shotgun (WGS) entry which is preliminary data.</text>
</comment>
<name>A0A4R3VD88_9BURK</name>
<sequence>MQRIYRFAPLASRIAAALFGGYALAALSSVAVLAIPSSKPQAVLSGMMLSFIVYAGAVIWVFAARSAPRAWGGLLLAAFPLLLASCWVWFGAEAA</sequence>
<gene>
    <name evidence="2" type="ORF">EV686_102321</name>
</gene>
<keyword evidence="1" id="KW-0472">Membrane</keyword>
<accession>A0A4R3VD88</accession>
<dbReference type="AlphaFoldDB" id="A0A4R3VD88"/>
<feature type="transmembrane region" description="Helical" evidence="1">
    <location>
        <begin position="12"/>
        <end position="36"/>
    </location>
</feature>
<organism evidence="2 3">
    <name type="scientific">Paracandidimonas soli</name>
    <dbReference type="NCBI Taxonomy" id="1917182"/>
    <lineage>
        <taxon>Bacteria</taxon>
        <taxon>Pseudomonadati</taxon>
        <taxon>Pseudomonadota</taxon>
        <taxon>Betaproteobacteria</taxon>
        <taxon>Burkholderiales</taxon>
        <taxon>Alcaligenaceae</taxon>
        <taxon>Paracandidimonas</taxon>
    </lineage>
</organism>
<feature type="transmembrane region" description="Helical" evidence="1">
    <location>
        <begin position="42"/>
        <end position="63"/>
    </location>
</feature>
<feature type="transmembrane region" description="Helical" evidence="1">
    <location>
        <begin position="70"/>
        <end position="90"/>
    </location>
</feature>